<evidence type="ECO:0000256" key="1">
    <source>
        <dbReference type="PROSITE-ProRule" id="PRU00169"/>
    </source>
</evidence>
<feature type="domain" description="Response regulatory" evidence="2">
    <location>
        <begin position="23"/>
        <end position="140"/>
    </location>
</feature>
<dbReference type="Pfam" id="PF00072">
    <property type="entry name" value="Response_reg"/>
    <property type="match status" value="1"/>
</dbReference>
<dbReference type="SUPFAM" id="SSF55073">
    <property type="entry name" value="Nucleotide cyclase"/>
    <property type="match status" value="1"/>
</dbReference>
<evidence type="ECO:0000259" key="5">
    <source>
        <dbReference type="PROSITE" id="PS50887"/>
    </source>
</evidence>
<dbReference type="InterPro" id="IPR035965">
    <property type="entry name" value="PAS-like_dom_sf"/>
</dbReference>
<evidence type="ECO:0000259" key="3">
    <source>
        <dbReference type="PROSITE" id="PS50112"/>
    </source>
</evidence>
<dbReference type="SMART" id="SM00448">
    <property type="entry name" value="REC"/>
    <property type="match status" value="1"/>
</dbReference>
<dbReference type="PROSITE" id="PS50887">
    <property type="entry name" value="GGDEF"/>
    <property type="match status" value="1"/>
</dbReference>
<dbReference type="SMART" id="SM00091">
    <property type="entry name" value="PAS"/>
    <property type="match status" value="1"/>
</dbReference>
<dbReference type="InterPro" id="IPR001789">
    <property type="entry name" value="Sig_transdc_resp-reg_receiver"/>
</dbReference>
<evidence type="ECO:0000259" key="2">
    <source>
        <dbReference type="PROSITE" id="PS50110"/>
    </source>
</evidence>
<sequence length="718" mass="79225">MRHSPATMDSLLTKPAGPAIQQTVLLVGPQSDAPPGLLPLLHSLGAQSQHADSGERALEILVAEDIALVLADVALPGMDGYALTQWIRENSRTRHIPVILLSNGVWDAAAIARAYEAGAIDYLGRPVAEPVLSSKVAVLLELDGNRRRLRQAISHIDSTKAYYESMLNAAGEGVIGLDRDGHMRFANPAARLMLKVENDQLVGADYRMFYPFPAGDVPHWEHTPFFHTLRHGKETRIEETIFMRHDRTHFPVSLCVSRLAGNGDGLVIVFQDISQRKALEEALRRQAVTDPLTGLNNRSGFKSAFRIALDRARRARKSVALMFIDLDHFKRINDTLGHAAGDFLLAAVATSIRECVRSYDIVSRIGGDEFSVVLDELDDASSAAQIAGKILTALRCPFRLEDGMQVTISASIGIASFPECSDDVDMLMQAAGVAMYQAKSDGRNLYHFYMPEMNAKARHRLMLEQALRVAVEDDGFFLHYQPQVDIGTGRVVGYEALLRWDHDRIGSIAPSTFVPMLEETGLIIPMGQWVFSTGCRQRHAWNSMLPEQCSLSVNLSPRQFADKNLVPQIQRVLEANQLPPYQLEIELTESMLMSNTEHTRNLLRSLKDLGLKLSVDDFGTGYSSLAYLKQFALDALKIDKQFIDHLTTSSKDKAIARSIIQLGHNLGMQVIAEGVETADQVETLQQLGCDVVQGFYFGRPVPAGEVGRIPQAVAVGAQ</sequence>
<dbReference type="CDD" id="cd00156">
    <property type="entry name" value="REC"/>
    <property type="match status" value="1"/>
</dbReference>
<feature type="domain" description="PAS" evidence="3">
    <location>
        <begin position="159"/>
        <end position="211"/>
    </location>
</feature>
<organism evidence="6 7">
    <name type="scientific">Noviherbaspirillum suwonense</name>
    <dbReference type="NCBI Taxonomy" id="1224511"/>
    <lineage>
        <taxon>Bacteria</taxon>
        <taxon>Pseudomonadati</taxon>
        <taxon>Pseudomonadota</taxon>
        <taxon>Betaproteobacteria</taxon>
        <taxon>Burkholderiales</taxon>
        <taxon>Oxalobacteraceae</taxon>
        <taxon>Noviherbaspirillum</taxon>
    </lineage>
</organism>
<dbReference type="PROSITE" id="PS50112">
    <property type="entry name" value="PAS"/>
    <property type="match status" value="1"/>
</dbReference>
<dbReference type="Gene3D" id="3.40.50.2300">
    <property type="match status" value="1"/>
</dbReference>
<accession>A0ABY1PU41</accession>
<dbReference type="Gene3D" id="3.20.20.450">
    <property type="entry name" value="EAL domain"/>
    <property type="match status" value="1"/>
</dbReference>
<dbReference type="InterPro" id="IPR043128">
    <property type="entry name" value="Rev_trsase/Diguanyl_cyclase"/>
</dbReference>
<evidence type="ECO:0000259" key="4">
    <source>
        <dbReference type="PROSITE" id="PS50883"/>
    </source>
</evidence>
<keyword evidence="1" id="KW-0597">Phosphoprotein</keyword>
<dbReference type="NCBIfam" id="TIGR00254">
    <property type="entry name" value="GGDEF"/>
    <property type="match status" value="1"/>
</dbReference>
<dbReference type="CDD" id="cd00130">
    <property type="entry name" value="PAS"/>
    <property type="match status" value="1"/>
</dbReference>
<dbReference type="InterPro" id="IPR013767">
    <property type="entry name" value="PAS_fold"/>
</dbReference>
<dbReference type="Pfam" id="PF00990">
    <property type="entry name" value="GGDEF"/>
    <property type="match status" value="1"/>
</dbReference>
<dbReference type="PROSITE" id="PS50110">
    <property type="entry name" value="RESPONSE_REGULATORY"/>
    <property type="match status" value="1"/>
</dbReference>
<dbReference type="SUPFAM" id="SSF55785">
    <property type="entry name" value="PYP-like sensor domain (PAS domain)"/>
    <property type="match status" value="1"/>
</dbReference>
<dbReference type="InterPro" id="IPR052155">
    <property type="entry name" value="Biofilm_reg_signaling"/>
</dbReference>
<proteinExistence type="predicted"/>
<dbReference type="Gene3D" id="3.30.450.20">
    <property type="entry name" value="PAS domain"/>
    <property type="match status" value="1"/>
</dbReference>
<dbReference type="PANTHER" id="PTHR44757:SF2">
    <property type="entry name" value="BIOFILM ARCHITECTURE MAINTENANCE PROTEIN MBAA"/>
    <property type="match status" value="1"/>
</dbReference>
<dbReference type="InterPro" id="IPR001633">
    <property type="entry name" value="EAL_dom"/>
</dbReference>
<dbReference type="Gene3D" id="3.30.70.270">
    <property type="match status" value="1"/>
</dbReference>
<dbReference type="SMART" id="SM00052">
    <property type="entry name" value="EAL"/>
    <property type="match status" value="1"/>
</dbReference>
<evidence type="ECO:0000313" key="6">
    <source>
        <dbReference type="EMBL" id="SMP46029.1"/>
    </source>
</evidence>
<dbReference type="InterPro" id="IPR029787">
    <property type="entry name" value="Nucleotide_cyclase"/>
</dbReference>
<dbReference type="InterPro" id="IPR000160">
    <property type="entry name" value="GGDEF_dom"/>
</dbReference>
<evidence type="ECO:0000313" key="7">
    <source>
        <dbReference type="Proteomes" id="UP001158049"/>
    </source>
</evidence>
<dbReference type="SUPFAM" id="SSF52172">
    <property type="entry name" value="CheY-like"/>
    <property type="match status" value="1"/>
</dbReference>
<dbReference type="InterPro" id="IPR035919">
    <property type="entry name" value="EAL_sf"/>
</dbReference>
<dbReference type="Pfam" id="PF00563">
    <property type="entry name" value="EAL"/>
    <property type="match status" value="1"/>
</dbReference>
<dbReference type="PROSITE" id="PS50883">
    <property type="entry name" value="EAL"/>
    <property type="match status" value="1"/>
</dbReference>
<feature type="domain" description="EAL" evidence="4">
    <location>
        <begin position="460"/>
        <end position="714"/>
    </location>
</feature>
<keyword evidence="7" id="KW-1185">Reference proteome</keyword>
<dbReference type="SMART" id="SM00267">
    <property type="entry name" value="GGDEF"/>
    <property type="match status" value="1"/>
</dbReference>
<dbReference type="PANTHER" id="PTHR44757">
    <property type="entry name" value="DIGUANYLATE CYCLASE DGCP"/>
    <property type="match status" value="1"/>
</dbReference>
<feature type="domain" description="GGDEF" evidence="5">
    <location>
        <begin position="317"/>
        <end position="451"/>
    </location>
</feature>
<feature type="modified residue" description="4-aspartylphosphate" evidence="1">
    <location>
        <position position="72"/>
    </location>
</feature>
<reference evidence="6 7" key="1">
    <citation type="submission" date="2017-05" db="EMBL/GenBank/DDBJ databases">
        <authorList>
            <person name="Varghese N."/>
            <person name="Submissions S."/>
        </authorList>
    </citation>
    <scope>NUCLEOTIDE SEQUENCE [LARGE SCALE GENOMIC DNA]</scope>
    <source>
        <strain evidence="6 7">DSM 26001</strain>
    </source>
</reference>
<dbReference type="Pfam" id="PF00989">
    <property type="entry name" value="PAS"/>
    <property type="match status" value="1"/>
</dbReference>
<dbReference type="SUPFAM" id="SSF141868">
    <property type="entry name" value="EAL domain-like"/>
    <property type="match status" value="1"/>
</dbReference>
<dbReference type="CDD" id="cd01948">
    <property type="entry name" value="EAL"/>
    <property type="match status" value="1"/>
</dbReference>
<dbReference type="CDD" id="cd01949">
    <property type="entry name" value="GGDEF"/>
    <property type="match status" value="1"/>
</dbReference>
<dbReference type="InterPro" id="IPR011006">
    <property type="entry name" value="CheY-like_superfamily"/>
</dbReference>
<comment type="caution">
    <text evidence="6">The sequence shown here is derived from an EMBL/GenBank/DDBJ whole genome shotgun (WGS) entry which is preliminary data.</text>
</comment>
<dbReference type="InterPro" id="IPR000014">
    <property type="entry name" value="PAS"/>
</dbReference>
<name>A0ABY1PU41_9BURK</name>
<dbReference type="EMBL" id="FXUL01000001">
    <property type="protein sequence ID" value="SMP46029.1"/>
    <property type="molecule type" value="Genomic_DNA"/>
</dbReference>
<protein>
    <submittedName>
        <fullName evidence="6">Response regulator receiver modulated diguanylate cyclase/phosphodiesterase</fullName>
    </submittedName>
</protein>
<dbReference type="NCBIfam" id="TIGR00229">
    <property type="entry name" value="sensory_box"/>
    <property type="match status" value="1"/>
</dbReference>
<gene>
    <name evidence="6" type="ORF">SAMN06295970_101604</name>
</gene>
<dbReference type="Proteomes" id="UP001158049">
    <property type="component" value="Unassembled WGS sequence"/>
</dbReference>